<name>A0A0F5PYM2_9HYPH</name>
<comment type="catalytic activity">
    <reaction evidence="5">
        <text>alpha-L-rhamnose = beta-L-rhamnose</text>
        <dbReference type="Rhea" id="RHEA:25584"/>
        <dbReference type="ChEBI" id="CHEBI:27586"/>
        <dbReference type="ChEBI" id="CHEBI:27907"/>
        <dbReference type="EC" id="5.1.3.32"/>
    </reaction>
</comment>
<dbReference type="InterPro" id="IPR011008">
    <property type="entry name" value="Dimeric_a/b-barrel"/>
</dbReference>
<dbReference type="HAMAP" id="MF_01663">
    <property type="entry name" value="L_rham_rotase"/>
    <property type="match status" value="1"/>
</dbReference>
<evidence type="ECO:0000313" key="10">
    <source>
        <dbReference type="Proteomes" id="UP000182258"/>
    </source>
</evidence>
<keyword evidence="4 5" id="KW-0684">Rhamnose metabolism</keyword>
<dbReference type="UniPathway" id="UPA00125"/>
<evidence type="ECO:0000313" key="9">
    <source>
        <dbReference type="Proteomes" id="UP000033519"/>
    </source>
</evidence>
<dbReference type="InterPro" id="IPR008000">
    <property type="entry name" value="Rham/fucose_mutarotase"/>
</dbReference>
<feature type="active site" description="Proton donor" evidence="5">
    <location>
        <position position="28"/>
    </location>
</feature>
<keyword evidence="3 5" id="KW-0119">Carbohydrate metabolism</keyword>
<evidence type="ECO:0000256" key="2">
    <source>
        <dbReference type="ARBA" id="ARBA00023235"/>
    </source>
</evidence>
<dbReference type="RefSeq" id="WP_046170170.1">
    <property type="nucleotide sequence ID" value="NZ_FOMB01000005.1"/>
</dbReference>
<comment type="subunit">
    <text evidence="5">Homodimer.</text>
</comment>
<feature type="binding site" evidence="5">
    <location>
        <position position="47"/>
    </location>
    <ligand>
        <name>substrate</name>
    </ligand>
</feature>
<comment type="subcellular location">
    <subcellularLocation>
        <location evidence="5">Cytoplasm</location>
    </subcellularLocation>
</comment>
<dbReference type="OrthoDB" id="9799608at2"/>
<dbReference type="PATRIC" id="fig|728005.3.peg.3718"/>
<proteinExistence type="inferred from homology"/>
<keyword evidence="1 5" id="KW-0963">Cytoplasm</keyword>
<sequence length="110" mass="12789">MIEDAGYEKHAFKMQLNPGMAAEYKKRHDEIFPELADLLHEAGVRDYSIHLDEETNTLFGVLWRRTDHTMAALPATAVMQRWWAHMADVMATNDQNEPISVNLVPMFWMK</sequence>
<evidence type="ECO:0000256" key="1">
    <source>
        <dbReference type="ARBA" id="ARBA00022490"/>
    </source>
</evidence>
<dbReference type="Gene3D" id="3.30.70.100">
    <property type="match status" value="1"/>
</dbReference>
<evidence type="ECO:0000256" key="6">
    <source>
        <dbReference type="NCBIfam" id="TIGR02625"/>
    </source>
</evidence>
<dbReference type="EC" id="5.1.3.32" evidence="5 6"/>
<evidence type="ECO:0000313" key="8">
    <source>
        <dbReference type="EMBL" id="SFC45440.1"/>
    </source>
</evidence>
<dbReference type="GO" id="GO:0062192">
    <property type="term" value="F:L-rhamnose mutarotase activity"/>
    <property type="evidence" value="ECO:0007669"/>
    <property type="project" value="UniProtKB-UniRule"/>
</dbReference>
<comment type="similarity">
    <text evidence="5">Belongs to the rhamnose mutarotase family.</text>
</comment>
<dbReference type="PANTHER" id="PTHR34389:SF2">
    <property type="entry name" value="L-RHAMNOSE MUTAROTASE"/>
    <property type="match status" value="1"/>
</dbReference>
<gene>
    <name evidence="5" type="primary">rhaM</name>
    <name evidence="8" type="ORF">SAMN04488059_105128</name>
    <name evidence="7" type="ORF">WH91_06400</name>
</gene>
<dbReference type="EMBL" id="FOMB01000005">
    <property type="protein sequence ID" value="SFC45440.1"/>
    <property type="molecule type" value="Genomic_DNA"/>
</dbReference>
<dbReference type="Proteomes" id="UP000033519">
    <property type="component" value="Unassembled WGS sequence"/>
</dbReference>
<dbReference type="SUPFAM" id="SSF54909">
    <property type="entry name" value="Dimeric alpha+beta barrel"/>
    <property type="match status" value="1"/>
</dbReference>
<evidence type="ECO:0000256" key="4">
    <source>
        <dbReference type="ARBA" id="ARBA00023308"/>
    </source>
</evidence>
<dbReference type="InterPro" id="IPR013448">
    <property type="entry name" value="L-rhamnose_mutarotase"/>
</dbReference>
<reference evidence="8 10" key="2">
    <citation type="submission" date="2016-10" db="EMBL/GenBank/DDBJ databases">
        <authorList>
            <person name="de Groot N.N."/>
        </authorList>
    </citation>
    <scope>NUCLEOTIDE SEQUENCE [LARGE SCALE GENOMIC DNA]</scope>
    <source>
        <strain evidence="8 10">CGMCC 1.10210</strain>
    </source>
</reference>
<dbReference type="STRING" id="728005.SAMN04488059_105128"/>
<comment type="function">
    <text evidence="5">Involved in the anomeric conversion of L-rhamnose.</text>
</comment>
<dbReference type="NCBIfam" id="TIGR02625">
    <property type="entry name" value="YiiL_rotase"/>
    <property type="match status" value="1"/>
</dbReference>
<evidence type="ECO:0000256" key="3">
    <source>
        <dbReference type="ARBA" id="ARBA00023277"/>
    </source>
</evidence>
<organism evidence="8 10">
    <name type="scientific">Devosia psychrophila</name>
    <dbReference type="NCBI Taxonomy" id="728005"/>
    <lineage>
        <taxon>Bacteria</taxon>
        <taxon>Pseudomonadati</taxon>
        <taxon>Pseudomonadota</taxon>
        <taxon>Alphaproteobacteria</taxon>
        <taxon>Hyphomicrobiales</taxon>
        <taxon>Devosiaceae</taxon>
        <taxon>Devosia</taxon>
    </lineage>
</organism>
<keyword evidence="9" id="KW-1185">Reference proteome</keyword>
<reference evidence="7 9" key="1">
    <citation type="submission" date="2015-03" db="EMBL/GenBank/DDBJ databases">
        <authorList>
            <person name="Lepp D."/>
            <person name="Hassan Y.I."/>
            <person name="Li X.-Z."/>
            <person name="Zhou T."/>
        </authorList>
    </citation>
    <scope>NUCLEOTIDE SEQUENCE [LARGE SCALE GENOMIC DNA]</scope>
    <source>
        <strain evidence="7 9">Cr7-05</strain>
    </source>
</reference>
<keyword evidence="2 5" id="KW-0413">Isomerase</keyword>
<dbReference type="PANTHER" id="PTHR34389">
    <property type="entry name" value="L-RHAMNOSE MUTAROTASE"/>
    <property type="match status" value="1"/>
</dbReference>
<feature type="binding site" evidence="5">
    <location>
        <begin position="82"/>
        <end position="83"/>
    </location>
    <ligand>
        <name>substrate</name>
    </ligand>
</feature>
<dbReference type="Pfam" id="PF05336">
    <property type="entry name" value="rhaM"/>
    <property type="match status" value="1"/>
</dbReference>
<dbReference type="GO" id="GO:0005737">
    <property type="term" value="C:cytoplasm"/>
    <property type="evidence" value="ECO:0007669"/>
    <property type="project" value="UniProtKB-SubCell"/>
</dbReference>
<feature type="binding site" evidence="5">
    <location>
        <position position="24"/>
    </location>
    <ligand>
        <name>substrate</name>
    </ligand>
</feature>
<accession>A0A0F5PYM2</accession>
<dbReference type="AlphaFoldDB" id="A0A0F5PYM2"/>
<dbReference type="GO" id="GO:0019301">
    <property type="term" value="P:rhamnose catabolic process"/>
    <property type="evidence" value="ECO:0007669"/>
    <property type="project" value="UniProtKB-UniRule"/>
</dbReference>
<dbReference type="Proteomes" id="UP000182258">
    <property type="component" value="Unassembled WGS sequence"/>
</dbReference>
<protein>
    <recommendedName>
        <fullName evidence="5 6">L-rhamnose mutarotase</fullName>
        <ecNumber evidence="5 6">5.1.3.32</ecNumber>
    </recommendedName>
    <alternativeName>
        <fullName evidence="5">Rhamnose 1-epimerase</fullName>
    </alternativeName>
    <alternativeName>
        <fullName evidence="5">Type-3 mutarotase</fullName>
    </alternativeName>
</protein>
<comment type="pathway">
    <text evidence="5">Carbohydrate metabolism; L-rhamnose metabolism.</text>
</comment>
<evidence type="ECO:0000313" key="7">
    <source>
        <dbReference type="EMBL" id="KKC33767.1"/>
    </source>
</evidence>
<evidence type="ECO:0000256" key="5">
    <source>
        <dbReference type="HAMAP-Rule" id="MF_01663"/>
    </source>
</evidence>
<dbReference type="EMBL" id="LAPV01000076">
    <property type="protein sequence ID" value="KKC33767.1"/>
    <property type="molecule type" value="Genomic_DNA"/>
</dbReference>